<proteinExistence type="predicted"/>
<keyword evidence="2" id="KW-1185">Reference proteome</keyword>
<organism evidence="1 2">
    <name type="scientific">Trema orientale</name>
    <name type="common">Charcoal tree</name>
    <name type="synonym">Celtis orientalis</name>
    <dbReference type="NCBI Taxonomy" id="63057"/>
    <lineage>
        <taxon>Eukaryota</taxon>
        <taxon>Viridiplantae</taxon>
        <taxon>Streptophyta</taxon>
        <taxon>Embryophyta</taxon>
        <taxon>Tracheophyta</taxon>
        <taxon>Spermatophyta</taxon>
        <taxon>Magnoliopsida</taxon>
        <taxon>eudicotyledons</taxon>
        <taxon>Gunneridae</taxon>
        <taxon>Pentapetalae</taxon>
        <taxon>rosids</taxon>
        <taxon>fabids</taxon>
        <taxon>Rosales</taxon>
        <taxon>Cannabaceae</taxon>
        <taxon>Trema</taxon>
    </lineage>
</organism>
<evidence type="ECO:0000313" key="1">
    <source>
        <dbReference type="EMBL" id="PON43018.1"/>
    </source>
</evidence>
<dbReference type="Proteomes" id="UP000237000">
    <property type="component" value="Unassembled WGS sequence"/>
</dbReference>
<evidence type="ECO:0000313" key="2">
    <source>
        <dbReference type="Proteomes" id="UP000237000"/>
    </source>
</evidence>
<protein>
    <submittedName>
        <fullName evidence="1">Uncharacterized protein</fullName>
    </submittedName>
</protein>
<gene>
    <name evidence="1" type="ORF">TorRG33x02_334480</name>
</gene>
<name>A0A2P5B2I4_TREOI</name>
<accession>A0A2P5B2I4</accession>
<comment type="caution">
    <text evidence="1">The sequence shown here is derived from an EMBL/GenBank/DDBJ whole genome shotgun (WGS) entry which is preliminary data.</text>
</comment>
<reference evidence="2" key="1">
    <citation type="submission" date="2016-06" db="EMBL/GenBank/DDBJ databases">
        <title>Parallel loss of symbiosis genes in relatives of nitrogen-fixing non-legume Parasponia.</title>
        <authorList>
            <person name="Van Velzen R."/>
            <person name="Holmer R."/>
            <person name="Bu F."/>
            <person name="Rutten L."/>
            <person name="Van Zeijl A."/>
            <person name="Liu W."/>
            <person name="Santuari L."/>
            <person name="Cao Q."/>
            <person name="Sharma T."/>
            <person name="Shen D."/>
            <person name="Roswanjaya Y."/>
            <person name="Wardhani T."/>
            <person name="Kalhor M.S."/>
            <person name="Jansen J."/>
            <person name="Van den Hoogen J."/>
            <person name="Gungor B."/>
            <person name="Hartog M."/>
            <person name="Hontelez J."/>
            <person name="Verver J."/>
            <person name="Yang W.-C."/>
            <person name="Schijlen E."/>
            <person name="Repin R."/>
            <person name="Schilthuizen M."/>
            <person name="Schranz E."/>
            <person name="Heidstra R."/>
            <person name="Miyata K."/>
            <person name="Fedorova E."/>
            <person name="Kohlen W."/>
            <person name="Bisseling T."/>
            <person name="Smit S."/>
            <person name="Geurts R."/>
        </authorList>
    </citation>
    <scope>NUCLEOTIDE SEQUENCE [LARGE SCALE GENOMIC DNA]</scope>
    <source>
        <strain evidence="2">cv. RG33-2</strain>
    </source>
</reference>
<dbReference type="AlphaFoldDB" id="A0A2P5B2I4"/>
<feature type="non-terminal residue" evidence="1">
    <location>
        <position position="1"/>
    </location>
</feature>
<dbReference type="EMBL" id="JXTC01000622">
    <property type="protein sequence ID" value="PON43018.1"/>
    <property type="molecule type" value="Genomic_DNA"/>
</dbReference>
<dbReference type="InParanoid" id="A0A2P5B2I4"/>
<sequence length="81" mass="9185">SNAIQFEWVSITRIRPTNANCGLLLKVIASSKLDRPRTPVVERYYCPTRAVEEHWGWPPDTRLTTTTNLTIIMCTQQGPGI</sequence>